<evidence type="ECO:0000256" key="9">
    <source>
        <dbReference type="ARBA" id="ARBA00022840"/>
    </source>
</evidence>
<dbReference type="EC" id="2.7.1.158" evidence="4 10"/>
<evidence type="ECO:0000256" key="4">
    <source>
        <dbReference type="ARBA" id="ARBA00012023"/>
    </source>
</evidence>
<keyword evidence="9 10" id="KW-0067">ATP-binding</keyword>
<reference evidence="11" key="1">
    <citation type="submission" date="2023-08" db="EMBL/GenBank/DDBJ databases">
        <title>Black Yeasts Isolated from many extreme environments.</title>
        <authorList>
            <person name="Coleine C."/>
            <person name="Stajich J.E."/>
            <person name="Selbmann L."/>
        </authorList>
    </citation>
    <scope>NUCLEOTIDE SEQUENCE</scope>
    <source>
        <strain evidence="11">CCFEE 5401</strain>
    </source>
</reference>
<name>A0AAN7TBK8_9PEZI</name>
<dbReference type="GO" id="GO:0005634">
    <property type="term" value="C:nucleus"/>
    <property type="evidence" value="ECO:0007669"/>
    <property type="project" value="TreeGrafter"/>
</dbReference>
<evidence type="ECO:0000256" key="3">
    <source>
        <dbReference type="ARBA" id="ARBA00008305"/>
    </source>
</evidence>
<evidence type="ECO:0000256" key="7">
    <source>
        <dbReference type="ARBA" id="ARBA00022741"/>
    </source>
</evidence>
<dbReference type="GO" id="GO:0005524">
    <property type="term" value="F:ATP binding"/>
    <property type="evidence" value="ECO:0007669"/>
    <property type="project" value="UniProtKB-KW"/>
</dbReference>
<comment type="similarity">
    <text evidence="3">Belongs to the IPK1 type 1 family.</text>
</comment>
<evidence type="ECO:0000256" key="5">
    <source>
        <dbReference type="ARBA" id="ARBA00014846"/>
    </source>
</evidence>
<accession>A0AAN7TBK8</accession>
<organism evidence="11 12">
    <name type="scientific">Meristemomyces frigidus</name>
    <dbReference type="NCBI Taxonomy" id="1508187"/>
    <lineage>
        <taxon>Eukaryota</taxon>
        <taxon>Fungi</taxon>
        <taxon>Dikarya</taxon>
        <taxon>Ascomycota</taxon>
        <taxon>Pezizomycotina</taxon>
        <taxon>Dothideomycetes</taxon>
        <taxon>Dothideomycetidae</taxon>
        <taxon>Mycosphaerellales</taxon>
        <taxon>Teratosphaeriaceae</taxon>
        <taxon>Meristemomyces</taxon>
    </lineage>
</organism>
<evidence type="ECO:0000256" key="2">
    <source>
        <dbReference type="ARBA" id="ARBA00003979"/>
    </source>
</evidence>
<dbReference type="EMBL" id="JAVRRL010000070">
    <property type="protein sequence ID" value="KAK5109135.1"/>
    <property type="molecule type" value="Genomic_DNA"/>
</dbReference>
<evidence type="ECO:0000256" key="1">
    <source>
        <dbReference type="ARBA" id="ARBA00001774"/>
    </source>
</evidence>
<comment type="function">
    <text evidence="10">Phosphorylates Ins(1,3,4,5,6)P5 at position 2 to form Ins(1,2,3,4,5,6)P6 (InsP6 or phytate).</text>
</comment>
<protein>
    <recommendedName>
        <fullName evidence="5 10">Inositol-pentakisphosphate 2-kinase</fullName>
        <ecNumber evidence="4 10">2.7.1.158</ecNumber>
    </recommendedName>
</protein>
<keyword evidence="8 10" id="KW-0418">Kinase</keyword>
<dbReference type="GO" id="GO:0032958">
    <property type="term" value="P:inositol phosphate biosynthetic process"/>
    <property type="evidence" value="ECO:0007669"/>
    <property type="project" value="TreeGrafter"/>
</dbReference>
<dbReference type="Pfam" id="PF06090">
    <property type="entry name" value="Ins_P5_2-kin"/>
    <property type="match status" value="2"/>
</dbReference>
<dbReference type="PANTHER" id="PTHR14456">
    <property type="entry name" value="INOSITOL POLYPHOSPHATE KINASE 1"/>
    <property type="match status" value="1"/>
</dbReference>
<dbReference type="Proteomes" id="UP001310890">
    <property type="component" value="Unassembled WGS sequence"/>
</dbReference>
<dbReference type="Gene3D" id="3.30.200.110">
    <property type="entry name" value="Inositol-pentakisphosphate 2-kinase, N-lobe"/>
    <property type="match status" value="1"/>
</dbReference>
<proteinExistence type="inferred from homology"/>
<evidence type="ECO:0000256" key="10">
    <source>
        <dbReference type="RuleBase" id="RU364126"/>
    </source>
</evidence>
<evidence type="ECO:0000256" key="8">
    <source>
        <dbReference type="ARBA" id="ARBA00022777"/>
    </source>
</evidence>
<gene>
    <name evidence="11" type="ORF">LTR62_007497</name>
</gene>
<comment type="domain">
    <text evidence="10">The EXKPK motif is conserved in inositol-pentakisphosphate 2-kinases of both family 1 and 2.</text>
</comment>
<evidence type="ECO:0000256" key="6">
    <source>
        <dbReference type="ARBA" id="ARBA00022679"/>
    </source>
</evidence>
<comment type="catalytic activity">
    <reaction evidence="1 10">
        <text>1D-myo-inositol 1,3,4,5,6-pentakisphosphate + ATP = 1D-myo-inositol hexakisphosphate + ADP + H(+)</text>
        <dbReference type="Rhea" id="RHEA:20313"/>
        <dbReference type="ChEBI" id="CHEBI:15378"/>
        <dbReference type="ChEBI" id="CHEBI:30616"/>
        <dbReference type="ChEBI" id="CHEBI:57733"/>
        <dbReference type="ChEBI" id="CHEBI:58130"/>
        <dbReference type="ChEBI" id="CHEBI:456216"/>
        <dbReference type="EC" id="2.7.1.158"/>
    </reaction>
</comment>
<evidence type="ECO:0000313" key="12">
    <source>
        <dbReference type="Proteomes" id="UP001310890"/>
    </source>
</evidence>
<dbReference type="InterPro" id="IPR043001">
    <property type="entry name" value="IP5_2-K_N_lobe"/>
</dbReference>
<keyword evidence="7 10" id="KW-0547">Nucleotide-binding</keyword>
<comment type="caution">
    <text evidence="11">The sequence shown here is derived from an EMBL/GenBank/DDBJ whole genome shotgun (WGS) entry which is preliminary data.</text>
</comment>
<sequence>MDPSADCDIVYYSTKSVYSETKGQAPEGIPFLSDFSSISDSATACSLEYLNEGGANLVFRITPAGAKSLPEALSGRVLRLAKHSREEAAILDHDDQELGAHNPLSEEAQYRYWVKVLGDEAVLNHNVVRLSGSMKDLINSLLACADRSEHRRAHAWVGGRTGFLVEDMTPQEGETLHEFKPKWLDQSPSAPRGATRCRTCALRAMRSVAGQSTATDLQGFCPLYLFTPRAKEALSKVFHDQAIMDHITTELMPMLSTLRDYQRRHDEVGIVHVQRHAHKQNEDELIKLGQAMTARDCTIYCLRRRDGSVKARIGDLDLKSCTQDKVEKWLLLEQKLINGGWYEGEDEVCLLSNG</sequence>
<comment type="function">
    <text evidence="2">Has kinase activity and phosphorylates inositol-1,3,4,5,6-pentakisphosphate (Ins(1,3,4,5,6)P5) to produce 1,2,3,4,5,6-hexakisphosphate (InsP6), also known as phytate.</text>
</comment>
<dbReference type="GO" id="GO:0035299">
    <property type="term" value="F:inositol-1,3,4,5,6-pentakisphosphate 2-kinase activity"/>
    <property type="evidence" value="ECO:0007669"/>
    <property type="project" value="UniProtKB-EC"/>
</dbReference>
<keyword evidence="6 10" id="KW-0808">Transferase</keyword>
<evidence type="ECO:0000313" key="11">
    <source>
        <dbReference type="EMBL" id="KAK5109135.1"/>
    </source>
</evidence>
<dbReference type="PANTHER" id="PTHR14456:SF2">
    <property type="entry name" value="INOSITOL-PENTAKISPHOSPHATE 2-KINASE"/>
    <property type="match status" value="1"/>
</dbReference>
<dbReference type="AlphaFoldDB" id="A0AAN7TBK8"/>
<dbReference type="InterPro" id="IPR009286">
    <property type="entry name" value="Ins_P5_2-kin"/>
</dbReference>